<gene>
    <name evidence="3" type="ORF">H9649_16930</name>
</gene>
<dbReference type="PANTHER" id="PTHR43308:SF5">
    <property type="entry name" value="S-LAYER PROTEIN _ PEPTIDOGLYCAN ENDO-BETA-N-ACETYLGLUCOSAMINIDASE"/>
    <property type="match status" value="1"/>
</dbReference>
<evidence type="ECO:0000256" key="1">
    <source>
        <dbReference type="SAM" id="SignalP"/>
    </source>
</evidence>
<feature type="chain" id="PRO_5046697664" evidence="1">
    <location>
        <begin position="28"/>
        <end position="482"/>
    </location>
</feature>
<accession>A0ABR8UDZ3</accession>
<organism evidence="3 4">
    <name type="scientific">Sporosarcina quadrami</name>
    <dbReference type="NCBI Taxonomy" id="2762234"/>
    <lineage>
        <taxon>Bacteria</taxon>
        <taxon>Bacillati</taxon>
        <taxon>Bacillota</taxon>
        <taxon>Bacilli</taxon>
        <taxon>Bacillales</taxon>
        <taxon>Caryophanaceae</taxon>
        <taxon>Sporosarcina</taxon>
    </lineage>
</organism>
<dbReference type="PROSITE" id="PS51272">
    <property type="entry name" value="SLH"/>
    <property type="match status" value="3"/>
</dbReference>
<feature type="signal peptide" evidence="1">
    <location>
        <begin position="1"/>
        <end position="27"/>
    </location>
</feature>
<dbReference type="RefSeq" id="WP_191696083.1">
    <property type="nucleotide sequence ID" value="NZ_JACSQN010000026.1"/>
</dbReference>
<name>A0ABR8UDZ3_9BACL</name>
<keyword evidence="4" id="KW-1185">Reference proteome</keyword>
<dbReference type="Proteomes" id="UP000626786">
    <property type="component" value="Unassembled WGS sequence"/>
</dbReference>
<evidence type="ECO:0000259" key="2">
    <source>
        <dbReference type="PROSITE" id="PS51272"/>
    </source>
</evidence>
<feature type="domain" description="SLH" evidence="2">
    <location>
        <begin position="87"/>
        <end position="150"/>
    </location>
</feature>
<dbReference type="EMBL" id="JACSQN010000026">
    <property type="protein sequence ID" value="MBD7986257.1"/>
    <property type="molecule type" value="Genomic_DNA"/>
</dbReference>
<dbReference type="Pfam" id="PF00395">
    <property type="entry name" value="SLH"/>
    <property type="match status" value="3"/>
</dbReference>
<dbReference type="InterPro" id="IPR051465">
    <property type="entry name" value="Cell_Envelope_Struct_Comp"/>
</dbReference>
<protein>
    <submittedName>
        <fullName evidence="3">S-layer homology domain-containing protein</fullName>
    </submittedName>
</protein>
<keyword evidence="1" id="KW-0732">Signal</keyword>
<feature type="domain" description="SLH" evidence="2">
    <location>
        <begin position="151"/>
        <end position="211"/>
    </location>
</feature>
<evidence type="ECO:0000313" key="3">
    <source>
        <dbReference type="EMBL" id="MBD7986257.1"/>
    </source>
</evidence>
<dbReference type="PROSITE" id="PS51257">
    <property type="entry name" value="PROKAR_LIPOPROTEIN"/>
    <property type="match status" value="1"/>
</dbReference>
<comment type="caution">
    <text evidence="3">The sequence shown here is derived from an EMBL/GenBank/DDBJ whole genome shotgun (WGS) entry which is preliminary data.</text>
</comment>
<evidence type="ECO:0000313" key="4">
    <source>
        <dbReference type="Proteomes" id="UP000626786"/>
    </source>
</evidence>
<dbReference type="InterPro" id="IPR001119">
    <property type="entry name" value="SLH_dom"/>
</dbReference>
<sequence length="482" mass="53513">MKKTLLGVVGALILSCCLPTNGFSATAKTFKDVPPTKHFAEAVNDLAERNMIGGYPDGTFKPGNSITRGQAAAIIAKMTNVDLSTVKNPGYKDVSTENGYYKAIAAMTEKGMISGYGDGRFGPNDPIKRGQMASILVKAFDLPRERIYNHPFKDIRNSDSHAENILNIYGLGITTGTTPTTFSPNASITRGQAAKMLKATEEAKPPMITIKASDLNWQYARIHETDAEKGLFKAFQVYGKEGYYEDEIQLVPLKEGTGIISLEGTPSKDSNAYAYKKYYVHIAKNDGELKITLEETEDMAPTPVTLFDINEKVRSITLSTMEGEKLSDNVPFIIDEYQFILFDIRKPGQYIATVKLESGEEIRHGIEAKQNDSQFYYDVEVIRESPSVLYEEDAKYDIGDYVLEGNADGIVKISRQPGTNKFFFEATGDGEGSVIVNYGKELLQRDCDETEYCDTNIWYGLQATVRIIGPIVNVYVYQVFPN</sequence>
<reference evidence="3 4" key="1">
    <citation type="submission" date="2020-08" db="EMBL/GenBank/DDBJ databases">
        <title>A Genomic Blueprint of the Chicken Gut Microbiome.</title>
        <authorList>
            <person name="Gilroy R."/>
            <person name="Ravi A."/>
            <person name="Getino M."/>
            <person name="Pursley I."/>
            <person name="Horton D.L."/>
            <person name="Alikhan N.-F."/>
            <person name="Baker D."/>
            <person name="Gharbi K."/>
            <person name="Hall N."/>
            <person name="Watson M."/>
            <person name="Adriaenssens E.M."/>
            <person name="Foster-Nyarko E."/>
            <person name="Jarju S."/>
            <person name="Secka A."/>
            <person name="Antonio M."/>
            <person name="Oren A."/>
            <person name="Chaudhuri R."/>
            <person name="La Ragione R.M."/>
            <person name="Hildebrand F."/>
            <person name="Pallen M.J."/>
        </authorList>
    </citation>
    <scope>NUCLEOTIDE SEQUENCE [LARGE SCALE GENOMIC DNA]</scope>
    <source>
        <strain evidence="3 4">Sa2YVA2</strain>
    </source>
</reference>
<dbReference type="PANTHER" id="PTHR43308">
    <property type="entry name" value="OUTER MEMBRANE PROTEIN ALPHA-RELATED"/>
    <property type="match status" value="1"/>
</dbReference>
<feature type="domain" description="SLH" evidence="2">
    <location>
        <begin position="26"/>
        <end position="86"/>
    </location>
</feature>
<proteinExistence type="predicted"/>